<dbReference type="PANTHER" id="PTHR46565">
    <property type="entry name" value="COLD SHOCK DOMAIN PROTEIN 2"/>
    <property type="match status" value="1"/>
</dbReference>
<dbReference type="AlphaFoldDB" id="A0A2U1Q9C9"/>
<dbReference type="PROSITE" id="PS51857">
    <property type="entry name" value="CSD_2"/>
    <property type="match status" value="1"/>
</dbReference>
<feature type="domain" description="CCHC-type" evidence="3">
    <location>
        <begin position="231"/>
        <end position="245"/>
    </location>
</feature>
<dbReference type="PROSITE" id="PS50158">
    <property type="entry name" value="ZF_CCHC"/>
    <property type="match status" value="6"/>
</dbReference>
<dbReference type="SMART" id="SM00343">
    <property type="entry name" value="ZnF_C2HC"/>
    <property type="match status" value="6"/>
</dbReference>
<feature type="domain" description="CCHC-type" evidence="3">
    <location>
        <begin position="119"/>
        <end position="132"/>
    </location>
</feature>
<feature type="domain" description="CSD" evidence="4">
    <location>
        <begin position="8"/>
        <end position="75"/>
    </location>
</feature>
<protein>
    <submittedName>
        <fullName evidence="5">Cold shock domain-containing protein 3</fullName>
    </submittedName>
</protein>
<dbReference type="OrthoDB" id="422005at2759"/>
<keyword evidence="1" id="KW-0863">Zinc-finger</keyword>
<dbReference type="PANTHER" id="PTHR46565:SF27">
    <property type="entry name" value="COLD SHOCK DOMAIN-CONTAINING PROTEIN 3-LIKE"/>
    <property type="match status" value="1"/>
</dbReference>
<evidence type="ECO:0000256" key="1">
    <source>
        <dbReference type="PROSITE-ProRule" id="PRU00047"/>
    </source>
</evidence>
<dbReference type="InterPro" id="IPR001878">
    <property type="entry name" value="Znf_CCHC"/>
</dbReference>
<feature type="domain" description="CCHC-type" evidence="3">
    <location>
        <begin position="146"/>
        <end position="161"/>
    </location>
</feature>
<sequence length="294" mass="31030">MAADSSSSATGVVIRFYDSKGFGFIKPDSSANDEDLFVHFTEIQSEGFRTLHEGQKVKFFVTVKDDKKQAVNVTALDGSNLDRRRRDSGSRDGGRRSGFSRNGNGVVFRSGTGVNEVECYNCGGRGHFSRECSSRVVVRTGGNGGCFNCGGSGHIARECKRGSGVCYNCREEGHLARDCPNVSVDGGRASRGGNGGCFNCGLVGHFAKECTSESGRVVRVRDGGEFAGSGCYNCGLDGHFARECPGGNRDASGGRGNVRSDRAGGYKSGGGGNECYNCGERGHFARECPSPLAS</sequence>
<proteinExistence type="predicted"/>
<feature type="region of interest" description="Disordered" evidence="2">
    <location>
        <begin position="78"/>
        <end position="103"/>
    </location>
</feature>
<dbReference type="InterPro" id="IPR011129">
    <property type="entry name" value="CSD"/>
</dbReference>
<feature type="domain" description="CCHC-type" evidence="3">
    <location>
        <begin position="197"/>
        <end position="212"/>
    </location>
</feature>
<gene>
    <name evidence="5" type="ORF">CTI12_AA058630</name>
</gene>
<reference evidence="5 6" key="1">
    <citation type="journal article" date="2018" name="Mol. Plant">
        <title>The genome of Artemisia annua provides insight into the evolution of Asteraceae family and artemisinin biosynthesis.</title>
        <authorList>
            <person name="Shen Q."/>
            <person name="Zhang L."/>
            <person name="Liao Z."/>
            <person name="Wang S."/>
            <person name="Yan T."/>
            <person name="Shi P."/>
            <person name="Liu M."/>
            <person name="Fu X."/>
            <person name="Pan Q."/>
            <person name="Wang Y."/>
            <person name="Lv Z."/>
            <person name="Lu X."/>
            <person name="Zhang F."/>
            <person name="Jiang W."/>
            <person name="Ma Y."/>
            <person name="Chen M."/>
            <person name="Hao X."/>
            <person name="Li L."/>
            <person name="Tang Y."/>
            <person name="Lv G."/>
            <person name="Zhou Y."/>
            <person name="Sun X."/>
            <person name="Brodelius P.E."/>
            <person name="Rose J.K.C."/>
            <person name="Tang K."/>
        </authorList>
    </citation>
    <scope>NUCLEOTIDE SEQUENCE [LARGE SCALE GENOMIC DNA]</scope>
    <source>
        <strain evidence="6">cv. Huhao1</strain>
        <tissue evidence="5">Leaf</tissue>
    </source>
</reference>
<evidence type="ECO:0000313" key="6">
    <source>
        <dbReference type="Proteomes" id="UP000245207"/>
    </source>
</evidence>
<dbReference type="Pfam" id="PF00313">
    <property type="entry name" value="CSD"/>
    <property type="match status" value="1"/>
</dbReference>
<dbReference type="GO" id="GO:0003676">
    <property type="term" value="F:nucleic acid binding"/>
    <property type="evidence" value="ECO:0007669"/>
    <property type="project" value="InterPro"/>
</dbReference>
<evidence type="ECO:0000259" key="4">
    <source>
        <dbReference type="PROSITE" id="PS51857"/>
    </source>
</evidence>
<dbReference type="Pfam" id="PF00098">
    <property type="entry name" value="zf-CCHC"/>
    <property type="match status" value="6"/>
</dbReference>
<dbReference type="SMART" id="SM00357">
    <property type="entry name" value="CSP"/>
    <property type="match status" value="1"/>
</dbReference>
<keyword evidence="6" id="KW-1185">Reference proteome</keyword>
<dbReference type="InterPro" id="IPR012340">
    <property type="entry name" value="NA-bd_OB-fold"/>
</dbReference>
<dbReference type="SUPFAM" id="SSF50249">
    <property type="entry name" value="Nucleic acid-binding proteins"/>
    <property type="match status" value="1"/>
</dbReference>
<dbReference type="GO" id="GO:0008270">
    <property type="term" value="F:zinc ion binding"/>
    <property type="evidence" value="ECO:0007669"/>
    <property type="project" value="UniProtKB-KW"/>
</dbReference>
<evidence type="ECO:0000256" key="2">
    <source>
        <dbReference type="SAM" id="MobiDB-lite"/>
    </source>
</evidence>
<evidence type="ECO:0000259" key="3">
    <source>
        <dbReference type="PROSITE" id="PS50158"/>
    </source>
</evidence>
<dbReference type="CDD" id="cd04458">
    <property type="entry name" value="CSP_CDS"/>
    <property type="match status" value="1"/>
</dbReference>
<dbReference type="SUPFAM" id="SSF57756">
    <property type="entry name" value="Retrovirus zinc finger-like domains"/>
    <property type="match status" value="4"/>
</dbReference>
<accession>A0A2U1Q9C9</accession>
<dbReference type="Proteomes" id="UP000245207">
    <property type="component" value="Unassembled WGS sequence"/>
</dbReference>
<feature type="compositionally biased region" description="Basic and acidic residues" evidence="2">
    <location>
        <begin position="80"/>
        <end position="95"/>
    </location>
</feature>
<dbReference type="Gene3D" id="4.10.60.10">
    <property type="entry name" value="Zinc finger, CCHC-type"/>
    <property type="match status" value="4"/>
</dbReference>
<comment type="caution">
    <text evidence="5">The sequence shown here is derived from an EMBL/GenBank/DDBJ whole genome shotgun (WGS) entry which is preliminary data.</text>
</comment>
<keyword evidence="1" id="KW-0479">Metal-binding</keyword>
<feature type="domain" description="CCHC-type" evidence="3">
    <location>
        <begin position="275"/>
        <end position="290"/>
    </location>
</feature>
<dbReference type="Gene3D" id="2.40.50.140">
    <property type="entry name" value="Nucleic acid-binding proteins"/>
    <property type="match status" value="1"/>
</dbReference>
<dbReference type="InterPro" id="IPR002059">
    <property type="entry name" value="CSP_DNA-bd"/>
</dbReference>
<dbReference type="EMBL" id="PKPP01000301">
    <property type="protein sequence ID" value="PWA94610.1"/>
    <property type="molecule type" value="Genomic_DNA"/>
</dbReference>
<evidence type="ECO:0000313" key="5">
    <source>
        <dbReference type="EMBL" id="PWA94610.1"/>
    </source>
</evidence>
<feature type="domain" description="CCHC-type" evidence="3">
    <location>
        <begin position="166"/>
        <end position="181"/>
    </location>
</feature>
<organism evidence="5 6">
    <name type="scientific">Artemisia annua</name>
    <name type="common">Sweet wormwood</name>
    <dbReference type="NCBI Taxonomy" id="35608"/>
    <lineage>
        <taxon>Eukaryota</taxon>
        <taxon>Viridiplantae</taxon>
        <taxon>Streptophyta</taxon>
        <taxon>Embryophyta</taxon>
        <taxon>Tracheophyta</taxon>
        <taxon>Spermatophyta</taxon>
        <taxon>Magnoliopsida</taxon>
        <taxon>eudicotyledons</taxon>
        <taxon>Gunneridae</taxon>
        <taxon>Pentapetalae</taxon>
        <taxon>asterids</taxon>
        <taxon>campanulids</taxon>
        <taxon>Asterales</taxon>
        <taxon>Asteraceae</taxon>
        <taxon>Asteroideae</taxon>
        <taxon>Anthemideae</taxon>
        <taxon>Artemisiinae</taxon>
        <taxon>Artemisia</taxon>
    </lineage>
</organism>
<name>A0A2U1Q9C9_ARTAN</name>
<dbReference type="InterPro" id="IPR036875">
    <property type="entry name" value="Znf_CCHC_sf"/>
</dbReference>
<keyword evidence="1" id="KW-0862">Zinc</keyword>
<dbReference type="STRING" id="35608.A0A2U1Q9C9"/>